<comment type="subcellular location">
    <subcellularLocation>
        <location evidence="2">Golgi apparatus</location>
    </subcellularLocation>
    <subcellularLocation>
        <location evidence="1">Lysosome</location>
    </subcellularLocation>
</comment>
<dbReference type="GO" id="GO:0016125">
    <property type="term" value="P:sterol metabolic process"/>
    <property type="evidence" value="ECO:0007669"/>
    <property type="project" value="TreeGrafter"/>
</dbReference>
<dbReference type="GO" id="GO:0005794">
    <property type="term" value="C:Golgi apparatus"/>
    <property type="evidence" value="ECO:0007669"/>
    <property type="project" value="UniProtKB-SubCell"/>
</dbReference>
<dbReference type="PANTHER" id="PTHR44442">
    <property type="entry name" value="3-KETO-STEROID REDUCTASE"/>
    <property type="match status" value="1"/>
</dbReference>
<dbReference type="InterPro" id="IPR001202">
    <property type="entry name" value="WW_dom"/>
</dbReference>
<dbReference type="PANTHER" id="PTHR44442:SF1">
    <property type="entry name" value="3-KETO-STEROID REDUCTASE_17-BETA-HYDROXYSTEROID DEHYDROGENASE 7"/>
    <property type="match status" value="1"/>
</dbReference>
<feature type="domain" description="WW" evidence="9">
    <location>
        <begin position="370"/>
        <end position="404"/>
    </location>
</feature>
<feature type="region of interest" description="Disordered" evidence="8">
    <location>
        <begin position="318"/>
        <end position="373"/>
    </location>
</feature>
<dbReference type="GO" id="GO:0016055">
    <property type="term" value="P:Wnt signaling pathway"/>
    <property type="evidence" value="ECO:0007669"/>
    <property type="project" value="UniProtKB-KW"/>
</dbReference>
<feature type="compositionally biased region" description="Polar residues" evidence="8">
    <location>
        <begin position="354"/>
        <end position="365"/>
    </location>
</feature>
<feature type="compositionally biased region" description="Low complexity" evidence="8">
    <location>
        <begin position="336"/>
        <end position="346"/>
    </location>
</feature>
<dbReference type="Pfam" id="PF00106">
    <property type="entry name" value="adh_short"/>
    <property type="match status" value="1"/>
</dbReference>
<dbReference type="GO" id="GO:0005789">
    <property type="term" value="C:endoplasmic reticulum membrane"/>
    <property type="evidence" value="ECO:0007669"/>
    <property type="project" value="TreeGrafter"/>
</dbReference>
<dbReference type="Proteomes" id="UP000789375">
    <property type="component" value="Unassembled WGS sequence"/>
</dbReference>
<dbReference type="InterPro" id="IPR036291">
    <property type="entry name" value="NAD(P)-bd_dom_sf"/>
</dbReference>
<evidence type="ECO:0000313" key="11">
    <source>
        <dbReference type="Proteomes" id="UP000789375"/>
    </source>
</evidence>
<dbReference type="InterPro" id="IPR036020">
    <property type="entry name" value="WW_dom_sf"/>
</dbReference>
<dbReference type="Gene3D" id="3.40.50.720">
    <property type="entry name" value="NAD(P)-binding Rossmann-like Domain"/>
    <property type="match status" value="1"/>
</dbReference>
<evidence type="ECO:0000256" key="7">
    <source>
        <dbReference type="ARBA" id="ARBA00023228"/>
    </source>
</evidence>
<dbReference type="AlphaFoldDB" id="A0A9N8VL66"/>
<keyword evidence="4" id="KW-0879">Wnt signaling pathway</keyword>
<dbReference type="PROSITE" id="PS50020">
    <property type="entry name" value="WW_DOMAIN_2"/>
    <property type="match status" value="1"/>
</dbReference>
<dbReference type="Pfam" id="PF00397">
    <property type="entry name" value="WW"/>
    <property type="match status" value="1"/>
</dbReference>
<dbReference type="SUPFAM" id="SSF51735">
    <property type="entry name" value="NAD(P)-binding Rossmann-fold domains"/>
    <property type="match status" value="1"/>
</dbReference>
<dbReference type="CDD" id="cd00201">
    <property type="entry name" value="WW"/>
    <property type="match status" value="1"/>
</dbReference>
<evidence type="ECO:0000256" key="8">
    <source>
        <dbReference type="SAM" id="MobiDB-lite"/>
    </source>
</evidence>
<dbReference type="PRINTS" id="PR00081">
    <property type="entry name" value="GDHRDH"/>
</dbReference>
<evidence type="ECO:0000256" key="2">
    <source>
        <dbReference type="ARBA" id="ARBA00004555"/>
    </source>
</evidence>
<evidence type="ECO:0000313" key="10">
    <source>
        <dbReference type="EMBL" id="CAG8452185.1"/>
    </source>
</evidence>
<evidence type="ECO:0000256" key="5">
    <source>
        <dbReference type="ARBA" id="ARBA00022703"/>
    </source>
</evidence>
<gene>
    <name evidence="10" type="ORF">FMOSSE_LOCUS1580</name>
</gene>
<keyword evidence="7" id="KW-0458">Lysosome</keyword>
<dbReference type="GO" id="GO:0006915">
    <property type="term" value="P:apoptotic process"/>
    <property type="evidence" value="ECO:0007669"/>
    <property type="project" value="UniProtKB-KW"/>
</dbReference>
<keyword evidence="11" id="KW-1185">Reference proteome</keyword>
<dbReference type="SUPFAM" id="SSF51045">
    <property type="entry name" value="WW domain"/>
    <property type="match status" value="1"/>
</dbReference>
<dbReference type="Gene3D" id="2.20.70.10">
    <property type="match status" value="1"/>
</dbReference>
<dbReference type="SMART" id="SM00456">
    <property type="entry name" value="WW"/>
    <property type="match status" value="1"/>
</dbReference>
<protein>
    <recommendedName>
        <fullName evidence="3">WW domain-containing oxidoreductase</fullName>
    </recommendedName>
</protein>
<evidence type="ECO:0000256" key="1">
    <source>
        <dbReference type="ARBA" id="ARBA00004371"/>
    </source>
</evidence>
<dbReference type="PROSITE" id="PS01159">
    <property type="entry name" value="WW_DOMAIN_1"/>
    <property type="match status" value="1"/>
</dbReference>
<reference evidence="10" key="1">
    <citation type="submission" date="2021-06" db="EMBL/GenBank/DDBJ databases">
        <authorList>
            <person name="Kallberg Y."/>
            <person name="Tangrot J."/>
            <person name="Rosling A."/>
        </authorList>
    </citation>
    <scope>NUCLEOTIDE SEQUENCE</scope>
    <source>
        <strain evidence="10">87-6 pot B 2015</strain>
    </source>
</reference>
<evidence type="ECO:0000256" key="3">
    <source>
        <dbReference type="ARBA" id="ARBA00016094"/>
    </source>
</evidence>
<dbReference type="InterPro" id="IPR052834">
    <property type="entry name" value="3KSR/17beta-HSD"/>
</dbReference>
<keyword evidence="6" id="KW-0333">Golgi apparatus</keyword>
<sequence length="450" mass="50171">MSKNPKTKDSKVKIAIITGANSGVGYGVAQRLLDHSVKNPDEQFMVVLACRNQARATTARNDLLKEFPEGLVEIVLVDVASIESVFKCCKEIKDRYNRVDLLFCNAGILSISYMDWKVPFKQLLFDPVALFSKTDVIVQPVGKLTSEGLGKTFACNFFGHYVMIRELEDLLSQAKDPRIIWTGSYTSTKESLNMDDYQCNKGNVPYESSKRIMDIISIGLNSRLNKQNIYSFATHPGVVSTNIVRLGWLTSGLKNIGLYTARTLGMRVQTITSWNGSYVNYYVATQPIESLVTTIKYGGYCNPLGKVYVDKDVVEGYDEAETEASPKEAETETNNEETTTTNNNGNASVDASGGSISNDIASQKPESMDVDAPSEWESRISRSRRMVYYYNHRIKESTWDPPVGVDPNTIRGYASQNIQELQSINPLEGGESQIRASHLLVKHDKSRRPS</sequence>
<evidence type="ECO:0000256" key="4">
    <source>
        <dbReference type="ARBA" id="ARBA00022687"/>
    </source>
</evidence>
<dbReference type="InterPro" id="IPR002347">
    <property type="entry name" value="SDR_fam"/>
</dbReference>
<proteinExistence type="predicted"/>
<dbReference type="EMBL" id="CAJVPP010000183">
    <property type="protein sequence ID" value="CAG8452185.1"/>
    <property type="molecule type" value="Genomic_DNA"/>
</dbReference>
<accession>A0A9N8VL66</accession>
<comment type="caution">
    <text evidence="10">The sequence shown here is derived from an EMBL/GenBank/DDBJ whole genome shotgun (WGS) entry which is preliminary data.</text>
</comment>
<evidence type="ECO:0000259" key="9">
    <source>
        <dbReference type="PROSITE" id="PS50020"/>
    </source>
</evidence>
<keyword evidence="5" id="KW-0053">Apoptosis</keyword>
<evidence type="ECO:0000256" key="6">
    <source>
        <dbReference type="ARBA" id="ARBA00023034"/>
    </source>
</evidence>
<organism evidence="10 11">
    <name type="scientific">Funneliformis mosseae</name>
    <name type="common">Endomycorrhizal fungus</name>
    <name type="synonym">Glomus mosseae</name>
    <dbReference type="NCBI Taxonomy" id="27381"/>
    <lineage>
        <taxon>Eukaryota</taxon>
        <taxon>Fungi</taxon>
        <taxon>Fungi incertae sedis</taxon>
        <taxon>Mucoromycota</taxon>
        <taxon>Glomeromycotina</taxon>
        <taxon>Glomeromycetes</taxon>
        <taxon>Glomerales</taxon>
        <taxon>Glomeraceae</taxon>
        <taxon>Funneliformis</taxon>
    </lineage>
</organism>
<dbReference type="GO" id="GO:0000253">
    <property type="term" value="F:3-beta-hydroxysteroid 3-dehydrogenase (NADP+) activity"/>
    <property type="evidence" value="ECO:0007669"/>
    <property type="project" value="TreeGrafter"/>
</dbReference>
<name>A0A9N8VL66_FUNMO</name>